<gene>
    <name evidence="1" type="ORF">CGS46_12735</name>
</gene>
<dbReference type="Proteomes" id="UP000220752">
    <property type="component" value="Unassembled WGS sequence"/>
</dbReference>
<comment type="caution">
    <text evidence="1">The sequence shown here is derived from an EMBL/GenBank/DDBJ whole genome shotgun (WGS) entry which is preliminary data.</text>
</comment>
<organism evidence="1 2">
    <name type="scientific">Faecalibacterium langellae</name>
    <dbReference type="NCBI Taxonomy" id="3435293"/>
    <lineage>
        <taxon>Bacteria</taxon>
        <taxon>Bacillati</taxon>
        <taxon>Bacillota</taxon>
        <taxon>Clostridia</taxon>
        <taxon>Eubacteriales</taxon>
        <taxon>Oscillospiraceae</taxon>
        <taxon>Faecalibacterium</taxon>
    </lineage>
</organism>
<proteinExistence type="predicted"/>
<sequence length="145" mass="15283">MKYTCLKMATFGGVKYRPGDVVEAEMIQPGRARAMQDMGIIAECQELEVGKVEALTLPITAEGGVVELDATPDAVVQAVCILQQRAEDAVATISEVEDQSVLILVNACDSRKSVKAAAKERGVFLEDEAAKAAQEAPEGGSEGVS</sequence>
<protein>
    <submittedName>
        <fullName evidence="1">Uncharacterized protein</fullName>
    </submittedName>
</protein>
<reference evidence="1 2" key="1">
    <citation type="journal article" date="2017" name="Front. Microbiol.">
        <title>New Insights into the Diversity of the Genus Faecalibacterium.</title>
        <authorList>
            <person name="Benevides L."/>
            <person name="Burman S."/>
            <person name="Martin R."/>
            <person name="Robert V."/>
            <person name="Thomas M."/>
            <person name="Miquel S."/>
            <person name="Chain F."/>
            <person name="Sokol H."/>
            <person name="Bermudez-Humaran L.G."/>
            <person name="Morrison M."/>
            <person name="Langella P."/>
            <person name="Azevedo V.A."/>
            <person name="Chatel J.M."/>
            <person name="Soares S."/>
        </authorList>
    </citation>
    <scope>NUCLEOTIDE SEQUENCE [LARGE SCALE GENOMIC DNA]</scope>
    <source>
        <strain evidence="2">CNCM I-4540</strain>
    </source>
</reference>
<evidence type="ECO:0000313" key="2">
    <source>
        <dbReference type="Proteomes" id="UP000220752"/>
    </source>
</evidence>
<evidence type="ECO:0000313" key="1">
    <source>
        <dbReference type="EMBL" id="PDX57384.1"/>
    </source>
</evidence>
<dbReference type="AlphaFoldDB" id="A0A2A6Z7N5"/>
<name>A0A2A6Z7N5_9FIRM</name>
<accession>A0A2A6Z7N5</accession>
<keyword evidence="2" id="KW-1185">Reference proteome</keyword>
<dbReference type="EMBL" id="NMTQ01000037">
    <property type="protein sequence ID" value="PDX57384.1"/>
    <property type="molecule type" value="Genomic_DNA"/>
</dbReference>